<dbReference type="Pfam" id="PF24959">
    <property type="entry name" value="FH3_FHOD1-3"/>
    <property type="match status" value="1"/>
</dbReference>
<dbReference type="InterPro" id="IPR011989">
    <property type="entry name" value="ARM-like"/>
</dbReference>
<dbReference type="Pfam" id="PF02181">
    <property type="entry name" value="FH2"/>
    <property type="match status" value="1"/>
</dbReference>
<gene>
    <name evidence="5" type="ORF">A3Q56_02681</name>
</gene>
<dbReference type="GO" id="GO:0005856">
    <property type="term" value="C:cytoskeleton"/>
    <property type="evidence" value="ECO:0007669"/>
    <property type="project" value="TreeGrafter"/>
</dbReference>
<dbReference type="Proteomes" id="UP000078046">
    <property type="component" value="Unassembled WGS sequence"/>
</dbReference>
<dbReference type="PANTHER" id="PTHR45920">
    <property type="entry name" value="FORMIN HOMOLOGY 2 DOMAIN CONTAINING, ISOFORM I"/>
    <property type="match status" value="1"/>
</dbReference>
<feature type="compositionally biased region" description="Pro residues" evidence="2">
    <location>
        <begin position="823"/>
        <end position="841"/>
    </location>
</feature>
<feature type="domain" description="FH2" evidence="4">
    <location>
        <begin position="870"/>
        <end position="1268"/>
    </location>
</feature>
<dbReference type="Gene3D" id="1.20.58.2220">
    <property type="entry name" value="Formin, FH2 domain"/>
    <property type="match status" value="1"/>
</dbReference>
<feature type="compositionally biased region" description="Polar residues" evidence="2">
    <location>
        <begin position="861"/>
        <end position="871"/>
    </location>
</feature>
<dbReference type="PROSITE" id="PS51444">
    <property type="entry name" value="FH2"/>
    <property type="match status" value="1"/>
</dbReference>
<comment type="caution">
    <text evidence="5">The sequence shown here is derived from an EMBL/GenBank/DDBJ whole genome shotgun (WGS) entry which is preliminary data.</text>
</comment>
<dbReference type="PANTHER" id="PTHR45920:SF4">
    <property type="entry name" value="FORMIN HOMOLOGY 2 DOMAIN CONTAINING, ISOFORM I"/>
    <property type="match status" value="1"/>
</dbReference>
<dbReference type="GO" id="GO:0030866">
    <property type="term" value="P:cortical actin cytoskeleton organization"/>
    <property type="evidence" value="ECO:0007669"/>
    <property type="project" value="TreeGrafter"/>
</dbReference>
<evidence type="ECO:0000313" key="5">
    <source>
        <dbReference type="EMBL" id="OAF69582.1"/>
    </source>
</evidence>
<keyword evidence="6" id="KW-1185">Reference proteome</keyword>
<dbReference type="Gene3D" id="1.25.10.10">
    <property type="entry name" value="Leucine-rich Repeat Variant"/>
    <property type="match status" value="1"/>
</dbReference>
<dbReference type="InterPro" id="IPR014768">
    <property type="entry name" value="GBD/FH3_dom"/>
</dbReference>
<keyword evidence="1" id="KW-0009">Actin-binding</keyword>
<proteinExistence type="predicted"/>
<evidence type="ECO:0000259" key="3">
    <source>
        <dbReference type="PROSITE" id="PS51232"/>
    </source>
</evidence>
<dbReference type="Pfam" id="PF18382">
    <property type="entry name" value="Formin_GBD_N"/>
    <property type="match status" value="1"/>
</dbReference>
<name>A0A177B7B6_9BILA</name>
<dbReference type="InterPro" id="IPR041387">
    <property type="entry name" value="FHOD1_GBD_N"/>
</dbReference>
<dbReference type="PROSITE" id="PS51232">
    <property type="entry name" value="GBD_FH3"/>
    <property type="match status" value="1"/>
</dbReference>
<dbReference type="InterPro" id="IPR015425">
    <property type="entry name" value="FH2_Formin"/>
</dbReference>
<dbReference type="GO" id="GO:0051015">
    <property type="term" value="F:actin filament binding"/>
    <property type="evidence" value="ECO:0007669"/>
    <property type="project" value="TreeGrafter"/>
</dbReference>
<dbReference type="GO" id="GO:0005737">
    <property type="term" value="C:cytoplasm"/>
    <property type="evidence" value="ECO:0007669"/>
    <property type="project" value="TreeGrafter"/>
</dbReference>
<dbReference type="InterPro" id="IPR040647">
    <property type="entry name" value="SPIN-DOC_Znf-C2H2"/>
</dbReference>
<feature type="compositionally biased region" description="Low complexity" evidence="2">
    <location>
        <begin position="842"/>
        <end position="860"/>
    </location>
</feature>
<feature type="domain" description="GBD/FH3" evidence="3">
    <location>
        <begin position="386"/>
        <end position="747"/>
    </location>
</feature>
<reference evidence="5 6" key="1">
    <citation type="submission" date="2016-04" db="EMBL/GenBank/DDBJ databases">
        <title>The genome of Intoshia linei affirms orthonectids as highly simplified spiralians.</title>
        <authorList>
            <person name="Mikhailov K.V."/>
            <person name="Slusarev G.S."/>
            <person name="Nikitin M.A."/>
            <person name="Logacheva M.D."/>
            <person name="Penin A."/>
            <person name="Aleoshin V."/>
            <person name="Panchin Y.V."/>
        </authorList>
    </citation>
    <scope>NUCLEOTIDE SEQUENCE [LARGE SCALE GENOMIC DNA]</scope>
    <source>
        <strain evidence="5">Intl2013</strain>
        <tissue evidence="5">Whole animal</tissue>
    </source>
</reference>
<dbReference type="SUPFAM" id="SSF48371">
    <property type="entry name" value="ARM repeat"/>
    <property type="match status" value="1"/>
</dbReference>
<accession>A0A177B7B6</accession>
<evidence type="ECO:0000256" key="2">
    <source>
        <dbReference type="SAM" id="MobiDB-lite"/>
    </source>
</evidence>
<evidence type="ECO:0000259" key="4">
    <source>
        <dbReference type="PROSITE" id="PS51444"/>
    </source>
</evidence>
<dbReference type="OrthoDB" id="9806920at2759"/>
<evidence type="ECO:0008006" key="7">
    <source>
        <dbReference type="Google" id="ProtNLM"/>
    </source>
</evidence>
<organism evidence="5 6">
    <name type="scientific">Intoshia linei</name>
    <dbReference type="NCBI Taxonomy" id="1819745"/>
    <lineage>
        <taxon>Eukaryota</taxon>
        <taxon>Metazoa</taxon>
        <taxon>Spiralia</taxon>
        <taxon>Lophotrochozoa</taxon>
        <taxon>Mesozoa</taxon>
        <taxon>Orthonectida</taxon>
        <taxon>Rhopaluridae</taxon>
        <taxon>Intoshia</taxon>
    </lineage>
</organism>
<sequence>MSKTIKKRKVDSECRIFQKLWELEYFFMEHYNKPVCVICQESVAINKVENIKRHYESKHKSTFQKIDGNLRLDEFNKLKNDKNNTNASYVISKLIAQRRKPVSDGEFSKDCIMFMTDDDDPDEGIKELIDCVFRLFKCEKENKITEDDFVKAVKRDNLLLECLGKCLPSVENKFEIKNKRQLGFLTLKDIISEIEICDTTSIWKICCKNMEFKAFKMQNKDKSNPSYYISPIRATYSHDSLYKFTSYSKPSSNLKKHLYFVKYGIDDIDEKISRKILKYNKRKIRHVEKSGISDISEFGANSISLKLLKLLKCANFDRKVNFINFEMTNDILMALGNDFTQLQLKIQYICDIDVFENEWIRKPSIPSKFNADCRVPLDRLILKIYELIEPPQPVDWIIDTCAIQLYKKSEFGAYLDMSQSIEDQKNILDVMFNDDKYHFIIRTKLCIRVFSCIEKLLNDEGTVLKNHLFGLKYIFESDEDFVHEFVNHDGLQALMGIFDRNIDKFFQNYVLKAMLSIMVYVDGMEGFINQQNVIIWTYEQLSSKHSIVLKNLLCLLLTFVKYIGTNTHYMIDAMKLADLKINAPLTMRFMIILKEKVVVTNEIITLTLKVINELLENIDDQTIFYEITDAMKKQEMTKILKKLNKYKDNSLKLQLETYSSLLQNDQENVENTLPVKDSKSNEIPKSAKPEKNFVKELKSEVLTKKNKSVHKMRLPISTLKISDVALDIKNVEKPLLNPITEKNEPDNKPRVTNLNNSNSFTIDASQSESIWTSISKNLENTVRLNINDYCFSLLTKKDDMDMISFNFNMKPSEKQKQTTNGSKPPPISGPPVISQPPPISGPPKISGPPSISLPPKISTPVSKPNNKQNFNDSEDKQKRLIKLHWNNGHEKYFNCSGSECDTIWTDVRVLDSIKVDFLEIERLFESKQIEKKKNNKKSIKTKTTLFIDRQRSTNLTVALRKFPEQHIIKNAILKMDITILSRDMVEKLSGEMLPKESEINRIKELLTENPDLKIYDPCEKFLVSMNSISQVEERLSLWLFKLDFPSIEEEIGGYLHDLMNGLENLKKSQIFKNILFTILKLGKFMNNSSKNAFQIDYLKNIGEIKETGPNKNSLMHHIAKIMNNNFETSANLYSEMGAIIRCSKVDSREIKERLKKLETACKNCWKNYFIINKKGISFDNKLDIKNFLMNSTKSIQILQISHRRLMNRYYSVLAYFGFSNETAKKLSVDEFCIIIRDFSMDYNMNRDQVLEKIQKKKERIYRRNTRGKTILNNTKIIQMNEIETITEEPQERTKTENKLKKKDADDYLTKMLTEVSLNEPRLNRRRCRRNPKKENRRTIVPDTKPIC</sequence>
<dbReference type="Pfam" id="PF18658">
    <property type="entry name" value="zf-C2H2_12"/>
    <property type="match status" value="1"/>
</dbReference>
<dbReference type="InterPro" id="IPR056771">
    <property type="entry name" value="FH3_FHOD1-3-like"/>
</dbReference>
<dbReference type="SMART" id="SM00498">
    <property type="entry name" value="FH2"/>
    <property type="match status" value="1"/>
</dbReference>
<dbReference type="InterPro" id="IPR042201">
    <property type="entry name" value="FH2_Formin_sf"/>
</dbReference>
<dbReference type="InterPro" id="IPR016024">
    <property type="entry name" value="ARM-type_fold"/>
</dbReference>
<dbReference type="SUPFAM" id="SSF101447">
    <property type="entry name" value="Formin homology 2 domain (FH2 domain)"/>
    <property type="match status" value="1"/>
</dbReference>
<protein>
    <recommendedName>
        <fullName evidence="7">SPIN-DOC-like zinc-finger domain-containing protein</fullName>
    </recommendedName>
</protein>
<evidence type="ECO:0000313" key="6">
    <source>
        <dbReference type="Proteomes" id="UP000078046"/>
    </source>
</evidence>
<evidence type="ECO:0000256" key="1">
    <source>
        <dbReference type="ARBA" id="ARBA00023203"/>
    </source>
</evidence>
<feature type="region of interest" description="Disordered" evidence="2">
    <location>
        <begin position="809"/>
        <end position="873"/>
    </location>
</feature>
<dbReference type="EMBL" id="LWCA01000259">
    <property type="protein sequence ID" value="OAF69582.1"/>
    <property type="molecule type" value="Genomic_DNA"/>
</dbReference>